<name>A0ABP0IXA3_9DINO</name>
<evidence type="ECO:0000313" key="4">
    <source>
        <dbReference type="EMBL" id="CAK9006734.1"/>
    </source>
</evidence>
<comment type="caution">
    <text evidence="4">The sequence shown here is derived from an EMBL/GenBank/DDBJ whole genome shotgun (WGS) entry which is preliminary data.</text>
</comment>
<dbReference type="Pfam" id="PF02996">
    <property type="entry name" value="Prefoldin"/>
    <property type="match status" value="1"/>
</dbReference>
<feature type="coiled-coil region" evidence="3">
    <location>
        <begin position="82"/>
        <end position="116"/>
    </location>
</feature>
<keyword evidence="3" id="KW-0175">Coiled coil</keyword>
<sequence>MQSSLTAQRSSLKTKLPDIVSALEVVKHLASRPRRENAKIQRLSSARLAENIWSKASAAPSDKVCLWLGANCMLEYQLEEAIELLQTNESNARTTLKSLEEDMAFLRDQITTTEVNIARTHNYGVKLRQATKALAGW</sequence>
<keyword evidence="2" id="KW-0143">Chaperone</keyword>
<dbReference type="SUPFAM" id="SSF46579">
    <property type="entry name" value="Prefoldin"/>
    <property type="match status" value="1"/>
</dbReference>
<dbReference type="InterPro" id="IPR009053">
    <property type="entry name" value="Prefoldin"/>
</dbReference>
<dbReference type="Gene3D" id="1.10.287.370">
    <property type="match status" value="1"/>
</dbReference>
<evidence type="ECO:0000256" key="2">
    <source>
        <dbReference type="ARBA" id="ARBA00023186"/>
    </source>
</evidence>
<reference evidence="4 5" key="1">
    <citation type="submission" date="2024-02" db="EMBL/GenBank/DDBJ databases">
        <authorList>
            <person name="Chen Y."/>
            <person name="Shah S."/>
            <person name="Dougan E. K."/>
            <person name="Thang M."/>
            <person name="Chan C."/>
        </authorList>
    </citation>
    <scope>NUCLEOTIDE SEQUENCE [LARGE SCALE GENOMIC DNA]</scope>
</reference>
<evidence type="ECO:0000313" key="5">
    <source>
        <dbReference type="Proteomes" id="UP001642484"/>
    </source>
</evidence>
<comment type="similarity">
    <text evidence="1">Belongs to the prefoldin subunit alpha family.</text>
</comment>
<evidence type="ECO:0000256" key="3">
    <source>
        <dbReference type="SAM" id="Coils"/>
    </source>
</evidence>
<dbReference type="EMBL" id="CAXAMN010003891">
    <property type="protein sequence ID" value="CAK9006734.1"/>
    <property type="molecule type" value="Genomic_DNA"/>
</dbReference>
<organism evidence="4 5">
    <name type="scientific">Durusdinium trenchii</name>
    <dbReference type="NCBI Taxonomy" id="1381693"/>
    <lineage>
        <taxon>Eukaryota</taxon>
        <taxon>Sar</taxon>
        <taxon>Alveolata</taxon>
        <taxon>Dinophyceae</taxon>
        <taxon>Suessiales</taxon>
        <taxon>Symbiodiniaceae</taxon>
        <taxon>Durusdinium</taxon>
    </lineage>
</organism>
<keyword evidence="5" id="KW-1185">Reference proteome</keyword>
<dbReference type="InterPro" id="IPR016655">
    <property type="entry name" value="PFD3"/>
</dbReference>
<dbReference type="PANTHER" id="PTHR12409">
    <property type="entry name" value="PREFOLDIN SUBUNIT 3"/>
    <property type="match status" value="1"/>
</dbReference>
<accession>A0ABP0IXA3</accession>
<proteinExistence type="inferred from homology"/>
<dbReference type="Proteomes" id="UP001642484">
    <property type="component" value="Unassembled WGS sequence"/>
</dbReference>
<dbReference type="CDD" id="cd23156">
    <property type="entry name" value="Prefoldin_3"/>
    <property type="match status" value="1"/>
</dbReference>
<dbReference type="PANTHER" id="PTHR12409:SF0">
    <property type="entry name" value="PREFOLDIN SUBUNIT 3"/>
    <property type="match status" value="1"/>
</dbReference>
<evidence type="ECO:0008006" key="6">
    <source>
        <dbReference type="Google" id="ProtNLM"/>
    </source>
</evidence>
<dbReference type="InterPro" id="IPR004127">
    <property type="entry name" value="Prefoldin_subunit_alpha"/>
</dbReference>
<protein>
    <recommendedName>
        <fullName evidence="6">Prefoldin subunit 3</fullName>
    </recommendedName>
</protein>
<evidence type="ECO:0000256" key="1">
    <source>
        <dbReference type="ARBA" id="ARBA00010048"/>
    </source>
</evidence>
<gene>
    <name evidence="4" type="ORF">CCMP2556_LOCUS8550</name>
</gene>